<accession>A0A849HTV3</accession>
<dbReference type="GO" id="GO:0003677">
    <property type="term" value="F:DNA binding"/>
    <property type="evidence" value="ECO:0007669"/>
    <property type="project" value="UniProtKB-KW"/>
</dbReference>
<dbReference type="CDD" id="cd00093">
    <property type="entry name" value="HTH_XRE"/>
    <property type="match status" value="1"/>
</dbReference>
<name>A0A849HTV3_9HYPH</name>
<evidence type="ECO:0000256" key="1">
    <source>
        <dbReference type="ARBA" id="ARBA00023125"/>
    </source>
</evidence>
<proteinExistence type="predicted"/>
<gene>
    <name evidence="4" type="ORF">HJG44_00765</name>
</gene>
<evidence type="ECO:0000313" key="4">
    <source>
        <dbReference type="EMBL" id="NNM70926.1"/>
    </source>
</evidence>
<dbReference type="EMBL" id="JABEPP010000001">
    <property type="protein sequence ID" value="NNM70926.1"/>
    <property type="molecule type" value="Genomic_DNA"/>
</dbReference>
<dbReference type="SUPFAM" id="SSF47413">
    <property type="entry name" value="lambda repressor-like DNA-binding domains"/>
    <property type="match status" value="1"/>
</dbReference>
<reference evidence="4 5" key="1">
    <citation type="submission" date="2020-04" db="EMBL/GenBank/DDBJ databases">
        <title>Enterovirga sp. isolate from soil.</title>
        <authorList>
            <person name="Chea S."/>
            <person name="Kim D.-U."/>
        </authorList>
    </citation>
    <scope>NUCLEOTIDE SEQUENCE [LARGE SCALE GENOMIC DNA]</scope>
    <source>
        <strain evidence="4 5">DB1703</strain>
    </source>
</reference>
<protein>
    <submittedName>
        <fullName evidence="4">Helix-turn-helix transcriptional regulator</fullName>
    </submittedName>
</protein>
<evidence type="ECO:0000256" key="2">
    <source>
        <dbReference type="SAM" id="MobiDB-lite"/>
    </source>
</evidence>
<organism evidence="4 5">
    <name type="scientific">Enterovirga aerilata</name>
    <dbReference type="NCBI Taxonomy" id="2730920"/>
    <lineage>
        <taxon>Bacteria</taxon>
        <taxon>Pseudomonadati</taxon>
        <taxon>Pseudomonadota</taxon>
        <taxon>Alphaproteobacteria</taxon>
        <taxon>Hyphomicrobiales</taxon>
        <taxon>Methylobacteriaceae</taxon>
        <taxon>Enterovirga</taxon>
    </lineage>
</organism>
<feature type="compositionally biased region" description="Basic and acidic residues" evidence="2">
    <location>
        <begin position="12"/>
        <end position="23"/>
    </location>
</feature>
<sequence>MVRQRTANGGRQDPRRPTEQDREVGARLKALRNAADITQEALANALGVSYQQVQKYEKGTSRMSGGRLRQAAGLLRVPVQALIGEGATAAPGFEETGVPYDAGREGAELMRHFGSIRDPADRDMLLRLARLLAKG</sequence>
<evidence type="ECO:0000313" key="5">
    <source>
        <dbReference type="Proteomes" id="UP000564885"/>
    </source>
</evidence>
<dbReference type="Pfam" id="PF01381">
    <property type="entry name" value="HTH_3"/>
    <property type="match status" value="1"/>
</dbReference>
<dbReference type="InterPro" id="IPR010982">
    <property type="entry name" value="Lambda_DNA-bd_dom_sf"/>
</dbReference>
<dbReference type="RefSeq" id="WP_171216446.1">
    <property type="nucleotide sequence ID" value="NZ_JABEPP010000001.1"/>
</dbReference>
<dbReference type="Proteomes" id="UP000564885">
    <property type="component" value="Unassembled WGS sequence"/>
</dbReference>
<evidence type="ECO:0000259" key="3">
    <source>
        <dbReference type="PROSITE" id="PS50943"/>
    </source>
</evidence>
<dbReference type="InterPro" id="IPR001387">
    <property type="entry name" value="Cro/C1-type_HTH"/>
</dbReference>
<keyword evidence="1" id="KW-0238">DNA-binding</keyword>
<feature type="region of interest" description="Disordered" evidence="2">
    <location>
        <begin position="1"/>
        <end position="23"/>
    </location>
</feature>
<keyword evidence="5" id="KW-1185">Reference proteome</keyword>
<dbReference type="PROSITE" id="PS50943">
    <property type="entry name" value="HTH_CROC1"/>
    <property type="match status" value="1"/>
</dbReference>
<dbReference type="SMART" id="SM00530">
    <property type="entry name" value="HTH_XRE"/>
    <property type="match status" value="1"/>
</dbReference>
<dbReference type="Gene3D" id="1.10.260.40">
    <property type="entry name" value="lambda repressor-like DNA-binding domains"/>
    <property type="match status" value="1"/>
</dbReference>
<dbReference type="PANTHER" id="PTHR46558:SF11">
    <property type="entry name" value="HTH-TYPE TRANSCRIPTIONAL REGULATOR XRE"/>
    <property type="match status" value="1"/>
</dbReference>
<comment type="caution">
    <text evidence="4">The sequence shown here is derived from an EMBL/GenBank/DDBJ whole genome shotgun (WGS) entry which is preliminary data.</text>
</comment>
<feature type="domain" description="HTH cro/C1-type" evidence="3">
    <location>
        <begin position="28"/>
        <end position="82"/>
    </location>
</feature>
<dbReference type="PANTHER" id="PTHR46558">
    <property type="entry name" value="TRACRIPTIONAL REGULATORY PROTEIN-RELATED-RELATED"/>
    <property type="match status" value="1"/>
</dbReference>
<dbReference type="AlphaFoldDB" id="A0A849HTV3"/>